<organism evidence="2 3">
    <name type="scientific">Aeribacillus pallidus</name>
    <dbReference type="NCBI Taxonomy" id="33936"/>
    <lineage>
        <taxon>Bacteria</taxon>
        <taxon>Bacillati</taxon>
        <taxon>Bacillota</taxon>
        <taxon>Bacilli</taxon>
        <taxon>Bacillales</taxon>
        <taxon>Bacillaceae</taxon>
        <taxon>Aeribacillus</taxon>
    </lineage>
</organism>
<feature type="coiled-coil region" evidence="1">
    <location>
        <begin position="868"/>
        <end position="984"/>
    </location>
</feature>
<proteinExistence type="predicted"/>
<dbReference type="OrthoDB" id="9776649at2"/>
<evidence type="ECO:0000256" key="1">
    <source>
        <dbReference type="SAM" id="Coils"/>
    </source>
</evidence>
<gene>
    <name evidence="2" type="ORF">AZI98_00985</name>
</gene>
<feature type="coiled-coil region" evidence="1">
    <location>
        <begin position="547"/>
        <end position="581"/>
    </location>
</feature>
<reference evidence="2 3" key="1">
    <citation type="submission" date="2016-04" db="EMBL/GenBank/DDBJ databases">
        <title>Draft genome sequence of Aeribacillus pallidus 8m3 from petroleum reservoir.</title>
        <authorList>
            <person name="Poltaraus A.B."/>
            <person name="Nazina T.N."/>
            <person name="Tourova T.P."/>
            <person name="Malakho S.M."/>
            <person name="Korshunova A.V."/>
            <person name="Sokolova D.S."/>
        </authorList>
    </citation>
    <scope>NUCLEOTIDE SEQUENCE [LARGE SCALE GENOMIC DNA]</scope>
    <source>
        <strain evidence="2 3">8m3</strain>
    </source>
</reference>
<dbReference type="SUPFAM" id="SSF52540">
    <property type="entry name" value="P-loop containing nucleoside triphosphate hydrolases"/>
    <property type="match status" value="1"/>
</dbReference>
<feature type="coiled-coil region" evidence="1">
    <location>
        <begin position="742"/>
        <end position="769"/>
    </location>
</feature>
<evidence type="ECO:0000313" key="2">
    <source>
        <dbReference type="EMBL" id="KZN97930.1"/>
    </source>
</evidence>
<dbReference type="Pfam" id="PF13558">
    <property type="entry name" value="SbcC_Walker_B"/>
    <property type="match status" value="1"/>
</dbReference>
<dbReference type="InterPro" id="IPR027417">
    <property type="entry name" value="P-loop_NTPase"/>
</dbReference>
<dbReference type="Proteomes" id="UP000076476">
    <property type="component" value="Unassembled WGS sequence"/>
</dbReference>
<comment type="caution">
    <text evidence="2">The sequence shown here is derived from an EMBL/GenBank/DDBJ whole genome shotgun (WGS) entry which is preliminary data.</text>
</comment>
<name>A0A165Z7C7_9BACI</name>
<evidence type="ECO:0000313" key="3">
    <source>
        <dbReference type="Proteomes" id="UP000076476"/>
    </source>
</evidence>
<feature type="coiled-coil region" evidence="1">
    <location>
        <begin position="287"/>
        <end position="403"/>
    </location>
</feature>
<dbReference type="Gene3D" id="3.40.50.300">
    <property type="entry name" value="P-loop containing nucleotide triphosphate hydrolases"/>
    <property type="match status" value="1"/>
</dbReference>
<dbReference type="NCBIfam" id="TIGR02680">
    <property type="entry name" value="TIGR02680 family protein"/>
    <property type="match status" value="1"/>
</dbReference>
<feature type="coiled-coil region" evidence="1">
    <location>
        <begin position="453"/>
        <end position="494"/>
    </location>
</feature>
<keyword evidence="3" id="KW-1185">Reference proteome</keyword>
<dbReference type="STRING" id="33936.AZI98_00985"/>
<dbReference type="InterPro" id="IPR013496">
    <property type="entry name" value="CHP02680"/>
</dbReference>
<keyword evidence="1" id="KW-0175">Coiled coil</keyword>
<accession>A0A165Z7C7</accession>
<dbReference type="RefSeq" id="WP_063386430.1">
    <property type="nucleotide sequence ID" value="NZ_LWBR01000003.1"/>
</dbReference>
<protein>
    <submittedName>
        <fullName evidence="2">ATPase</fullName>
    </submittedName>
</protein>
<sequence>MTSKWELYRAGVLNFWYYDEEFFHFADGKLLLRGSNGSGKSVTMQSFLPVLLDGKKSPDRLDPFGSRARRMEDYLLGEKELVDRDERTGYLFLEYKRKNSEQYITTGIGLRAKRQKNMDFWGFVVFDNRRIGKDLRLYKEEKTDGKTQKIPLTKRELITVIGEGGTVVDSQREYMELVNKHIFRFESLDAFHELIELLIQLRSPKLSKDFKPTVIYEILESSLPALTDEELRHLSETIENMDQAKQQLEQLEKDEKALKHLCQHYSTYNEYMLAEKANEYLKSEKSFKKLAEEKEQFVAQHREYEETLATLKEETQQLSIEQEVLRKRELDLSNHEVFQAEEKRNETAEKLQNVNKEIKKKERFIDEKREQERKIEQNLNMYEERFEQLLKKLTEQLEMMRNDALESSFSEHTINEEDFQRNREYEFDFTVWKREANAHFDRLEQINGLWKEHDEIQLRYEETYKELGELNRELDQLKNEEKKWYELVEDEKSRLQESVFEWSKMYPDIKVDDEAFQVFLQRLNELYERYHFEEVKQPFTNQYYQSLESWKAEKIKKQHEMKLIENEIRETEEKLRYWKEQKDPEPDRDRQTVQTRVLLKEKGIPYVPFYAAVEFQEHVSEELRERIESTLNHAGLLDALIVEADLDIQYDRVIMPNPAMMAHTLEDYLKPDVENDSGVTKERIEAVLRSIIVSDEQQGNEYFVINEAGQYSLGLLKGHAPEREKAKYIGRAARKRLRLEKIQQFEEELQLLNTQLREKREQLAAVDERIRHITEGFQSFPTDQNVKYAYDQWKETKLKVESKEKETEKKNEKLGQIARKWQQVKNTLRNKTEGLDLKFSKKGYEDALSYMKSYLKELNDVQITHGNIVHTDEMIKNLNDQLEALQNEIDEAKGEINVLLDQQQRVSLELEHIELMLTKMGAEHIRQEIQQIRERLTFLKTEIPEKIKKQADIGNQLSNMKSKINGLERKLEFAKVLVQAWEELFAKELERGLVFVDENETGSLLDKAIDISKKYGSVLKENTRLSVTERLNRIFFQEQPNLIEYRPAQEPADWNKQNPFVELSLDEESELKANDLKEKAGRIIILLDYKGQRVTPYYVLKEIEKDILLQKEYINEQDRELYEDIILKTIGRILRSRIQRAERWVKDMNALMEKRDTSSGLTFSIQWKPKTAETEEEMDTKDLVELLRMNSRLLKEEDLQRVTMHFRSKINRAREMLEESGQGNTLHQVIKEVLDYRKWFSFTLYYQKTNEPKRELTNQKFYKFSGGEKAMAMYIPLFAAAYSRYQEAAEDAPYIISLDEAFAGVDENNIRDMFALVEELGFNYIMNSQALWGDYDTVPSLSICELVRPKNAPYVTVIRYHWDGKVKRLASNPDEEFTFTSSI</sequence>
<feature type="coiled-coil region" evidence="1">
    <location>
        <begin position="231"/>
        <end position="261"/>
    </location>
</feature>
<dbReference type="EMBL" id="LWBR01000003">
    <property type="protein sequence ID" value="KZN97930.1"/>
    <property type="molecule type" value="Genomic_DNA"/>
</dbReference>